<name>A0AAU8FP49_9BACT</name>
<reference evidence="1" key="1">
    <citation type="submission" date="2024-06" db="EMBL/GenBank/DDBJ databases">
        <title>Sequencing and assembly of the genome of Dyadobacter sp. strain 676, a symbiont of Cyamopsis tetragonoloba.</title>
        <authorList>
            <person name="Guro P."/>
            <person name="Sazanova A."/>
            <person name="Kuznetsova I."/>
            <person name="Belimov A."/>
            <person name="Safronova V."/>
        </authorList>
    </citation>
    <scope>NUCLEOTIDE SEQUENCE</scope>
    <source>
        <strain evidence="1">676</strain>
    </source>
</reference>
<dbReference type="RefSeq" id="WP_353721619.1">
    <property type="nucleotide sequence ID" value="NZ_CP159289.1"/>
</dbReference>
<proteinExistence type="predicted"/>
<protein>
    <submittedName>
        <fullName evidence="1">Uncharacterized protein</fullName>
    </submittedName>
</protein>
<organism evidence="1">
    <name type="scientific">Dyadobacter sp. 676</name>
    <dbReference type="NCBI Taxonomy" id="3088362"/>
    <lineage>
        <taxon>Bacteria</taxon>
        <taxon>Pseudomonadati</taxon>
        <taxon>Bacteroidota</taxon>
        <taxon>Cytophagia</taxon>
        <taxon>Cytophagales</taxon>
        <taxon>Spirosomataceae</taxon>
        <taxon>Dyadobacter</taxon>
    </lineage>
</organism>
<dbReference type="EMBL" id="CP159289">
    <property type="protein sequence ID" value="XCH26326.1"/>
    <property type="molecule type" value="Genomic_DNA"/>
</dbReference>
<sequence>MDEQAVYRLLICVLKPVTKTLMQRQKGKQIPIYVSENFKWLTGLFRHFPKRSTRRIDDDGILRSGYLDAFFIPPMDFAPPDCLTTRDEGAGQHCGTAGKAAVG</sequence>
<evidence type="ECO:0000313" key="1">
    <source>
        <dbReference type="EMBL" id="XCH26326.1"/>
    </source>
</evidence>
<dbReference type="AlphaFoldDB" id="A0AAU8FP49"/>
<accession>A0AAU8FP49</accession>
<gene>
    <name evidence="1" type="ORF">ABV298_07955</name>
</gene>